<feature type="compositionally biased region" description="Low complexity" evidence="7">
    <location>
        <begin position="1663"/>
        <end position="1672"/>
    </location>
</feature>
<dbReference type="PANTHER" id="PTHR22050">
    <property type="entry name" value="RW1 PROTEIN HOMOLOG"/>
    <property type="match status" value="1"/>
</dbReference>
<evidence type="ECO:0000256" key="8">
    <source>
        <dbReference type="SAM" id="Phobius"/>
    </source>
</evidence>
<dbReference type="Pfam" id="PF24495">
    <property type="entry name" value="Ig_TMEM131_2"/>
    <property type="match status" value="1"/>
</dbReference>
<evidence type="ECO:0000259" key="12">
    <source>
        <dbReference type="Pfam" id="PF24499"/>
    </source>
</evidence>
<evidence type="ECO:0000256" key="1">
    <source>
        <dbReference type="ARBA" id="ARBA00004479"/>
    </source>
</evidence>
<feature type="compositionally biased region" description="Polar residues" evidence="7">
    <location>
        <begin position="1368"/>
        <end position="1378"/>
    </location>
</feature>
<feature type="region of interest" description="Disordered" evidence="7">
    <location>
        <begin position="1953"/>
        <end position="2037"/>
    </location>
</feature>
<accession>A0A2C9LM79</accession>
<feature type="region of interest" description="Disordered" evidence="7">
    <location>
        <begin position="1555"/>
        <end position="1609"/>
    </location>
</feature>
<dbReference type="InterPro" id="IPR022113">
    <property type="entry name" value="TMEM131L_N"/>
</dbReference>
<feature type="region of interest" description="Disordered" evidence="7">
    <location>
        <begin position="1418"/>
        <end position="1504"/>
    </location>
</feature>
<feature type="region of interest" description="Disordered" evidence="7">
    <location>
        <begin position="1663"/>
        <end position="1708"/>
    </location>
</feature>
<protein>
    <submittedName>
        <fullName evidence="14">Uncharacterized protein</fullName>
    </submittedName>
</protein>
<evidence type="ECO:0000259" key="13">
    <source>
        <dbReference type="Pfam" id="PF24501"/>
    </source>
</evidence>
<evidence type="ECO:0000259" key="10">
    <source>
        <dbReference type="Pfam" id="PF24495"/>
    </source>
</evidence>
<dbReference type="VEuPathDB" id="VectorBase:BGLB032779"/>
<evidence type="ECO:0000256" key="5">
    <source>
        <dbReference type="ARBA" id="ARBA00022989"/>
    </source>
</evidence>
<evidence type="ECO:0000256" key="4">
    <source>
        <dbReference type="ARBA" id="ARBA00022729"/>
    </source>
</evidence>
<evidence type="ECO:0000256" key="6">
    <source>
        <dbReference type="ARBA" id="ARBA00023136"/>
    </source>
</evidence>
<keyword evidence="3 8" id="KW-0812">Transmembrane</keyword>
<proteinExistence type="inferred from homology"/>
<feature type="region of interest" description="Disordered" evidence="7">
    <location>
        <begin position="1267"/>
        <end position="1378"/>
    </location>
</feature>
<dbReference type="Pfam" id="PF24501">
    <property type="entry name" value="Ig_TMEM131L_5"/>
    <property type="match status" value="1"/>
</dbReference>
<dbReference type="OrthoDB" id="168404at2759"/>
<feature type="compositionally biased region" description="Basic and acidic residues" evidence="7">
    <location>
        <begin position="1429"/>
        <end position="1445"/>
    </location>
</feature>
<comment type="subcellular location">
    <subcellularLocation>
        <location evidence="1">Membrane</location>
        <topology evidence="1">Single-pass type I membrane protein</topology>
    </subcellularLocation>
</comment>
<feature type="domain" description="Transmembrane protein 131-like N-terminal" evidence="9">
    <location>
        <begin position="85"/>
        <end position="167"/>
    </location>
</feature>
<keyword evidence="5 8" id="KW-1133">Transmembrane helix</keyword>
<dbReference type="PANTHER" id="PTHR22050:SF0">
    <property type="entry name" value="TRANSMEMBRANE PROTEIN 131 HOMOLOG"/>
    <property type="match status" value="1"/>
</dbReference>
<evidence type="ECO:0000313" key="15">
    <source>
        <dbReference type="Proteomes" id="UP000076420"/>
    </source>
</evidence>
<dbReference type="InterPro" id="IPR055436">
    <property type="entry name" value="Ig_TMEM131L_4"/>
</dbReference>
<evidence type="ECO:0000256" key="7">
    <source>
        <dbReference type="SAM" id="MobiDB-lite"/>
    </source>
</evidence>
<feature type="domain" description="TMEM131L fourth Ig-like" evidence="12">
    <location>
        <begin position="808"/>
        <end position="957"/>
    </location>
</feature>
<evidence type="ECO:0000313" key="14">
    <source>
        <dbReference type="EnsemblMetazoa" id="BGLB032779-PA"/>
    </source>
</evidence>
<feature type="compositionally biased region" description="Polar residues" evidence="7">
    <location>
        <begin position="1953"/>
        <end position="1964"/>
    </location>
</feature>
<evidence type="ECO:0000259" key="9">
    <source>
        <dbReference type="Pfam" id="PF12371"/>
    </source>
</evidence>
<feature type="compositionally biased region" description="Basic residues" evidence="7">
    <location>
        <begin position="1569"/>
        <end position="1583"/>
    </location>
</feature>
<feature type="compositionally biased region" description="Low complexity" evidence="7">
    <location>
        <begin position="1324"/>
        <end position="1333"/>
    </location>
</feature>
<comment type="similarity">
    <text evidence="2">Belongs to the TMEM131 family.</text>
</comment>
<dbReference type="InterPro" id="IPR055435">
    <property type="entry name" value="Ig_TMEM131L_3"/>
</dbReference>
<dbReference type="Pfam" id="PF12371">
    <property type="entry name" value="TMEM131_like_N"/>
    <property type="match status" value="1"/>
</dbReference>
<name>A0A2C9LM79_BIOGL</name>
<feature type="compositionally biased region" description="Polar residues" evidence="7">
    <location>
        <begin position="1473"/>
        <end position="1489"/>
    </location>
</feature>
<feature type="compositionally biased region" description="Basic and acidic residues" evidence="7">
    <location>
        <begin position="1358"/>
        <end position="1367"/>
    </location>
</feature>
<dbReference type="Pfam" id="PF24499">
    <property type="entry name" value="Ig_TMEM131L_4"/>
    <property type="match status" value="1"/>
</dbReference>
<feature type="compositionally biased region" description="Polar residues" evidence="7">
    <location>
        <begin position="1971"/>
        <end position="1987"/>
    </location>
</feature>
<evidence type="ECO:0000256" key="3">
    <source>
        <dbReference type="ARBA" id="ARBA00022692"/>
    </source>
</evidence>
<feature type="domain" description="TMEM131 second Ig-like" evidence="10">
    <location>
        <begin position="184"/>
        <end position="273"/>
    </location>
</feature>
<reference evidence="14" key="1">
    <citation type="submission" date="2020-05" db="UniProtKB">
        <authorList>
            <consortium name="EnsemblMetazoa"/>
        </authorList>
    </citation>
    <scope>IDENTIFICATION</scope>
    <source>
        <strain evidence="14">BB02</strain>
    </source>
</reference>
<dbReference type="InterPro" id="IPR056311">
    <property type="entry name" value="TMEM131_Ig_2"/>
</dbReference>
<sequence>MARLDIYTTRRVLDFLQFIFILLTVQHFTSYVIAVESHNQAFVQTDKHLTFIVADRYIGSGVPVEIKPASTLTLQDDSFYSNNISLDPPMLDFHEQPVGMPRMEKVFIQNNDPRHSLHLLSISGSTVHFHCSFFQDKIVPPGGNTSFDIVFLARQVGNVENTLFIHTSIGIRRYQVFGVGVPNPYRLRPYLGARVPINSSFTPVIQMHNPYSTRLQVLEMFSSEGDLHLELPSGEREASQELWELKPFETKEVMRASFVGRIESNHSAFIRIKTNKEDEHRSSPQLLILPLEIEVSSDPGIYSPVELLDFGILRTLDEPKHLRLNLINTGPKAVHITSVTVSPPNDAVSVDFRPFKLQPDGSRPTTVAQITFRAVKALQSKQWAGKIVIKTKNNIQRLAIPYQANVLHGSLVYNVNTTHFFSAKALWNVSRPVTFTNTFHFSIVIYNVSLPPEVSQYFTIVNFTRPVIIQPQQSLTSFVLKFHPNQTQVHFNTVLTLSTNASTFTIPIIVYNGLMKVIHHRPEKFEGQLDFGTLGVGECRSMIFTIRNDNPVDIVVARFQTNMSWASVEILGMEKGNGTTLTRKHNQSEINIDPLYIKPYHYAVFNVSIVAPEEEGAYVADIWMFTQFQDLFTPIIFRAARGSLHAIPDKFIFDKVYPGRVPYKVLQIHSTFDDYMEVTQVTFQPADNRFYFIPQNSNTVLLQPHEHSIVGKIFFDAKKDCRDDCYVGLPTLSPAGHQWLLGMVLDKDVADTDQYLYTKLQQKWEKLEHLQQSIANVTIELDTNQVRGFLFSAQAHLQWPSLIRKSKIKYPLTQIGNMSISDFIVENIGDEAVVVQVLPLSFYPNPHTILELLAARFSQDLTDYIESDDTNTFVLYDLEPVGKSSTTASYLAQHRKTVESILGVIPHKHTLAAILQPGTKIKVKVGFQPKDDLARSSLIIIRNNLTIIDAVVVQGQGRKGEMRFNNKKPGSHSALTFELTEKHLKNCDTSEKKNKNVMPNFTVRRPFTLRNTGELPFYIHGFSINELPCEGYGFKVFDCSGFEMPPNSSRKINIAFTPDFTMSQIQRMLTIHTSLGSPANEANYSLQAMVPYDLLSQCSAALPRPNWEPLLYYFVVVMMGFFICCIIVLAYFESDRVMAEYIRKKIKVTNGTPTYEKSKVFDLKNITGLPVSPTQNSSNTSNSSIAKAAQTIPNGNYGGSRNILNSYTDTDKDRGHLNNLQDHVNHILNSSSAGKANSSNSSRQTKFSLLGSLKHIFTYFYNFSSSSRKSTSLQDKPLMRDSGTSPPSPVQKPTATVSALRQEPVAPVTSSNNQEHLVLSEKANPNNSSNYNNRSRKGRLNNRRQIVVDASGDTNDQGFKKLKDSKEPTSSLESTSVKRNSNSIIDDFDEWPVKYTDDMDNIEELDFKPELANSKIANKRLTKSQKSKSRADHNKENILLHRENALADDGDDVSSTTTESSGGDVEDKHSLGIDNTSEVTTAPVGSNGSAGRRWKKGGNKQTERLVVVTNGGEMIDDDSNFEVTSKSKAHRKIRVNKETFGGDVMIPSTLELPYSLPKEKERAESNSNKRSKKPKKKCQRKRLGSSSPNLYPVDGADGSSDTGRESPLPIWNESYLTEHDLVPGDLTELSLQTESFVHKHSRNLASAPSNSLIHGSLMSSAAQSNSLSSSSSTGPFSAERLSTGNRSGSYSSIVSNSNSPSIPEPLGRNAVGMGGRIGNLVQSSDNSMFASPSFNLFTENGLAGIMPKTWSPTKTVMAFGLLDQLLATTLTLKNFFKCNMTFLHLNKLLIVRDLIANVAECWFLHSGVYGLHPIPETNNLPGFAPPAVRGLDGYRYGTNDPAALYVHPMYQGGIHDNLNQPQMTMMQQLQAERRRRLWEHHQKLSKGEDWPGFSTPPAVRTESFWDDFNTSPVEPNSWSQVDTNAPANGFWSTLTTSGWSSLQSLATIWGSTPEHSGSGYNTTPSSQSSSPAVQQLTTNSPPFNPFTSMADIWGPSSQSSTLNSAGGIQGSTSQPQWTPLGPSVSPAPTTPPVHKDE</sequence>
<dbReference type="InterPro" id="IPR055437">
    <property type="entry name" value="TMEM131L_Ig_5"/>
</dbReference>
<dbReference type="KEGG" id="bgt:106063146"/>
<feature type="compositionally biased region" description="Basic residues" evidence="7">
    <location>
        <begin position="1418"/>
        <end position="1428"/>
    </location>
</feature>
<dbReference type="InterPro" id="IPR039877">
    <property type="entry name" value="TMEM131-like"/>
</dbReference>
<feature type="domain" description="TMEM131L third Ig-like" evidence="11">
    <location>
        <begin position="428"/>
        <end position="511"/>
    </location>
</feature>
<organism evidence="14 15">
    <name type="scientific">Biomphalaria glabrata</name>
    <name type="common">Bloodfluke planorb</name>
    <name type="synonym">Freshwater snail</name>
    <dbReference type="NCBI Taxonomy" id="6526"/>
    <lineage>
        <taxon>Eukaryota</taxon>
        <taxon>Metazoa</taxon>
        <taxon>Spiralia</taxon>
        <taxon>Lophotrochozoa</taxon>
        <taxon>Mollusca</taxon>
        <taxon>Gastropoda</taxon>
        <taxon>Heterobranchia</taxon>
        <taxon>Euthyneura</taxon>
        <taxon>Panpulmonata</taxon>
        <taxon>Hygrophila</taxon>
        <taxon>Lymnaeoidea</taxon>
        <taxon>Planorbidae</taxon>
        <taxon>Biomphalaria</taxon>
    </lineage>
</organism>
<dbReference type="Proteomes" id="UP000076420">
    <property type="component" value="Unassembled WGS sequence"/>
</dbReference>
<feature type="compositionally biased region" description="Low complexity" evidence="7">
    <location>
        <begin position="1685"/>
        <end position="1701"/>
    </location>
</feature>
<gene>
    <name evidence="14" type="primary">106063146</name>
</gene>
<dbReference type="GO" id="GO:0016020">
    <property type="term" value="C:membrane"/>
    <property type="evidence" value="ECO:0007669"/>
    <property type="project" value="UniProtKB-SubCell"/>
</dbReference>
<feature type="transmembrane region" description="Helical" evidence="8">
    <location>
        <begin position="12"/>
        <end position="34"/>
    </location>
</feature>
<dbReference type="EnsemblMetazoa" id="BGLB032779-RA">
    <property type="protein sequence ID" value="BGLB032779-PA"/>
    <property type="gene ID" value="BGLB032779"/>
</dbReference>
<feature type="compositionally biased region" description="Polar residues" evidence="7">
    <location>
        <begin position="1995"/>
        <end position="2017"/>
    </location>
</feature>
<dbReference type="STRING" id="6526.A0A2C9LM79"/>
<dbReference type="VEuPathDB" id="VectorBase:BGLAX_036725"/>
<keyword evidence="6 8" id="KW-0472">Membrane</keyword>
<evidence type="ECO:0000256" key="2">
    <source>
        <dbReference type="ARBA" id="ARBA00006682"/>
    </source>
</evidence>
<feature type="transmembrane region" description="Helical" evidence="8">
    <location>
        <begin position="1110"/>
        <end position="1132"/>
    </location>
</feature>
<dbReference type="Pfam" id="PF24498">
    <property type="entry name" value="Ig_TMEM131L_3"/>
    <property type="match status" value="1"/>
</dbReference>
<evidence type="ECO:0000259" key="11">
    <source>
        <dbReference type="Pfam" id="PF24498"/>
    </source>
</evidence>
<feature type="domain" description="TMEM131L fifth Ig-like" evidence="13">
    <location>
        <begin position="1011"/>
        <end position="1076"/>
    </location>
</feature>
<keyword evidence="4" id="KW-0732">Signal</keyword>